<dbReference type="AlphaFoldDB" id="W1P7M9"/>
<dbReference type="STRING" id="13333.W1P7M9"/>
<reference evidence="3" key="1">
    <citation type="journal article" date="2013" name="Science">
        <title>The Amborella genome and the evolution of flowering plants.</title>
        <authorList>
            <consortium name="Amborella Genome Project"/>
        </authorList>
    </citation>
    <scope>NUCLEOTIDE SEQUENCE [LARGE SCALE GENOMIC DNA]</scope>
</reference>
<sequence length="205" mass="22373">MERKRPSPEDTEDTAETKRFKQSLLTILDDELDSNDRNPADSDELVNVVMRSLKDEIGFPASDSGRVAGISGDSGSDVPELGFLLEASDDELGLPPTLDPNCDENNSTEDSVNEINLASSSSVYGEDLLVLENGGERSGLGWVGFEEEIRGYDLHDFGFSEEGLRGNNGKEGDDGVLFGGLFDYSDEISDDQMGFWLRHESLPAL</sequence>
<dbReference type="PANTHER" id="PTHR34539">
    <property type="entry name" value="T6J4.11 PROTEIN"/>
    <property type="match status" value="1"/>
</dbReference>
<feature type="region of interest" description="Disordered" evidence="1">
    <location>
        <begin position="1"/>
        <end position="22"/>
    </location>
</feature>
<evidence type="ECO:0000313" key="3">
    <source>
        <dbReference type="Proteomes" id="UP000017836"/>
    </source>
</evidence>
<name>W1P7M9_AMBTC</name>
<dbReference type="KEGG" id="atr:18432093"/>
<dbReference type="OMA" id="FEFSDDC"/>
<dbReference type="Proteomes" id="UP000017836">
    <property type="component" value="Unassembled WGS sequence"/>
</dbReference>
<organism evidence="2 3">
    <name type="scientific">Amborella trichopoda</name>
    <dbReference type="NCBI Taxonomy" id="13333"/>
    <lineage>
        <taxon>Eukaryota</taxon>
        <taxon>Viridiplantae</taxon>
        <taxon>Streptophyta</taxon>
        <taxon>Embryophyta</taxon>
        <taxon>Tracheophyta</taxon>
        <taxon>Spermatophyta</taxon>
        <taxon>Magnoliopsida</taxon>
        <taxon>Amborellales</taxon>
        <taxon>Amborellaceae</taxon>
        <taxon>Amborella</taxon>
    </lineage>
</organism>
<keyword evidence="3" id="KW-1185">Reference proteome</keyword>
<gene>
    <name evidence="2" type="ORF">AMTR_s00079p00027120</name>
</gene>
<dbReference type="OrthoDB" id="781489at2759"/>
<dbReference type="Gramene" id="ERN03938">
    <property type="protein sequence ID" value="ERN03938"/>
    <property type="gene ID" value="AMTR_s00079p00027120"/>
</dbReference>
<dbReference type="PANTHER" id="PTHR34539:SF19">
    <property type="entry name" value="T6J4.11 PROTEIN"/>
    <property type="match status" value="1"/>
</dbReference>
<proteinExistence type="predicted"/>
<dbReference type="eggNOG" id="KOG0670">
    <property type="taxonomic scope" value="Eukaryota"/>
</dbReference>
<accession>W1P7M9</accession>
<dbReference type="EMBL" id="KI394313">
    <property type="protein sequence ID" value="ERN03938.1"/>
    <property type="molecule type" value="Genomic_DNA"/>
</dbReference>
<evidence type="ECO:0000313" key="2">
    <source>
        <dbReference type="EMBL" id="ERN03938.1"/>
    </source>
</evidence>
<protein>
    <submittedName>
        <fullName evidence="2">Uncharacterized protein</fullName>
    </submittedName>
</protein>
<dbReference type="HOGENOM" id="CLU_089126_1_0_1"/>
<evidence type="ECO:0000256" key="1">
    <source>
        <dbReference type="SAM" id="MobiDB-lite"/>
    </source>
</evidence>